<gene>
    <name evidence="1" type="ORF">FVB16_00450</name>
</gene>
<dbReference type="AlphaFoldDB" id="A0A6C8US37"/>
<protein>
    <submittedName>
        <fullName evidence="1">Uncharacterized protein</fullName>
    </submittedName>
</protein>
<dbReference type="InterPro" id="IPR021104">
    <property type="entry name" value="KfrA_DNA-bd_N"/>
</dbReference>
<proteinExistence type="predicted"/>
<dbReference type="Pfam" id="PF11740">
    <property type="entry name" value="KfrA_N"/>
    <property type="match status" value="1"/>
</dbReference>
<organism evidence="1 2">
    <name type="scientific">Escherichia coli</name>
    <dbReference type="NCBI Taxonomy" id="562"/>
    <lineage>
        <taxon>Bacteria</taxon>
        <taxon>Pseudomonadati</taxon>
        <taxon>Pseudomonadota</taxon>
        <taxon>Gammaproteobacteria</taxon>
        <taxon>Enterobacterales</taxon>
        <taxon>Enterobacteriaceae</taxon>
        <taxon>Escherichia</taxon>
    </lineage>
</organism>
<sequence length="231" mass="25683">MYYLYCMYCVFFIPGVRWRHSLRNRSQTMTSLSPDTVRRIEDAAAALIAAGTPNPTNEQVRQHLGGGSLSHISPVMRAFRARQREQATEQATPLPPELAQLLTGQLGLLWQAAVKQAEAGALAAREQADDDIARADKERDEALANVAALESELAVLREVVAERDRLLQEVRELRAEALPLREQVARLTATGEHLAAQLQDTKAELKEAREDGRQLQTELLALARQDGKVKK</sequence>
<reference evidence="1 2" key="1">
    <citation type="submission" date="2019-08" db="EMBL/GenBank/DDBJ databases">
        <title>Identification of Water Treatment Resistant and Multidrug Resistant Urinary Pathogenic Escherichia coli in Wastewater.</title>
        <authorList>
            <person name="Neumann N."/>
        </authorList>
    </citation>
    <scope>NUCLEOTIDE SEQUENCE [LARGE SCALE GENOMIC DNA]</scope>
    <source>
        <strain evidence="1 2">WU2356</strain>
    </source>
</reference>
<evidence type="ECO:0000313" key="1">
    <source>
        <dbReference type="EMBL" id="MPU47360.1"/>
    </source>
</evidence>
<name>A0A6C8US37_ECOLX</name>
<dbReference type="Proteomes" id="UP000392867">
    <property type="component" value="Unassembled WGS sequence"/>
</dbReference>
<dbReference type="EMBL" id="VOTT01000001">
    <property type="protein sequence ID" value="MPU47360.1"/>
    <property type="molecule type" value="Genomic_DNA"/>
</dbReference>
<accession>A0A6C8US37</accession>
<comment type="caution">
    <text evidence="1">The sequence shown here is derived from an EMBL/GenBank/DDBJ whole genome shotgun (WGS) entry which is preliminary data.</text>
</comment>
<evidence type="ECO:0000313" key="2">
    <source>
        <dbReference type="Proteomes" id="UP000392867"/>
    </source>
</evidence>